<name>A0A1D2QLX5_9GAMM</name>
<dbReference type="InterPro" id="IPR011519">
    <property type="entry name" value="UnbV_ASPIC"/>
</dbReference>
<dbReference type="STRING" id="62101.AB835_13415"/>
<comment type="caution">
    <text evidence="3">The sequence shown here is derived from an EMBL/GenBank/DDBJ whole genome shotgun (WGS) entry which is preliminary data.</text>
</comment>
<dbReference type="Gene3D" id="2.130.10.130">
    <property type="entry name" value="Integrin alpha, N-terminal"/>
    <property type="match status" value="3"/>
</dbReference>
<evidence type="ECO:0000313" key="4">
    <source>
        <dbReference type="Proteomes" id="UP000242502"/>
    </source>
</evidence>
<dbReference type="SUPFAM" id="SSF48371">
    <property type="entry name" value="ARM repeat"/>
    <property type="match status" value="1"/>
</dbReference>
<protein>
    <recommendedName>
        <fullName evidence="2">ASPIC/UnbV domain-containing protein</fullName>
    </recommendedName>
</protein>
<dbReference type="Pfam" id="PF13646">
    <property type="entry name" value="HEAT_2"/>
    <property type="match status" value="1"/>
</dbReference>
<dbReference type="Gene3D" id="1.25.10.10">
    <property type="entry name" value="Leucine-rich Repeat Variant"/>
    <property type="match status" value="1"/>
</dbReference>
<reference evidence="3 4" key="1">
    <citation type="journal article" date="2016" name="Appl. Environ. Microbiol.">
        <title>Lack of Overt Genome Reduction in the Bryostatin-Producing Bryozoan Symbiont "Candidatus Endobugula sertula".</title>
        <authorList>
            <person name="Miller I.J."/>
            <person name="Vanee N."/>
            <person name="Fong S.S."/>
            <person name="Lim-Fong G.E."/>
            <person name="Kwan J.C."/>
        </authorList>
    </citation>
    <scope>NUCLEOTIDE SEQUENCE [LARGE SCALE GENOMIC DNA]</scope>
    <source>
        <strain evidence="3">AB1-4</strain>
    </source>
</reference>
<gene>
    <name evidence="3" type="ORF">AB835_13415</name>
</gene>
<sequence>MLLFSPKKVFLYGFVLLIFTGVYGYVTPTPSLERLPVAVYNKNFLFQQENVFTPLQLTDVTLQAGIQRNDHITGLHESLGAGACAFDYNKDGWVDLLVLNGSGTTHFHGKPQWWQTNSNSLTLYKNNGDETFSDITDDSRLISDGWTMGCAYGDIDSDGDADIFISQRGSNQLWENDNGIFKDITEVSGIKGQHWSTSVNFVDINRDGLLDIYVNNFIDFQVNALTFEHHSGYEATLPPAFDMALYDGQPNQLWINQGGRRFMDRAKAMGIDNPQGRSLHAQWVDINADTYPDLLVANGKGSSNKVFLNQQGNTFVDASLDSGVSFTDTAHHISVGDINRDTRLDIMVGTDHTAFSKLYRQSVRQDTAFVDNSYQTLATVMTTNQSQWASIIEDINLDGWPDFYIANGLTTANQDAKLLSRGQPDSLLLYQQGFVDDSHQISLDTEHSHSSRCALATDFNNDGRADIYISHNNDLGQLLKNNGKKKPWLGIALLSETIPAHGAIVTITNGDMLQTQVYGNKHSFLCTGDQRLRFGINDASPIEITIDWPDGKQHILRDVTANRYHRIVYGKTETLPMTQPAIYTSQIVYQHALNKLKVIEWLIEQNRSDEAAQELGLLQHHPDTELRLQLLQAATLLPEAQQLRFIQRAFNDESITVRLQAIALTRRNENELLARWLFKQLEHDNADVVCATTSALAHFYDEEEAFIVHKYTALGALIRLLNAESETKQRCAIEALGRSEHYRALQPLLAVAERHASQNIRVSAIKALALIKEKAALPTLMAIAEDINQSTAIHAQAKNSIAIINGNYFVKPSEKSLSRKEENNSTSTFFNHKPFYKTPPTWVAASLAKDHADRAALLKAIAQRKERWARDIVHSVLSDTEELLTTKTAIIQQLPRPLSPGYQQLLRQLLQGAITQYQMLHKNDSDDENKFMALAEMIYQIDPERALEMVLH</sequence>
<dbReference type="Pfam" id="PF07593">
    <property type="entry name" value="UnbV_ASPIC"/>
    <property type="match status" value="1"/>
</dbReference>
<evidence type="ECO:0000313" key="3">
    <source>
        <dbReference type="EMBL" id="ODS22581.1"/>
    </source>
</evidence>
<dbReference type="InterPro" id="IPR011989">
    <property type="entry name" value="ARM-like"/>
</dbReference>
<keyword evidence="1" id="KW-0732">Signal</keyword>
<dbReference type="InterPro" id="IPR028994">
    <property type="entry name" value="Integrin_alpha_N"/>
</dbReference>
<proteinExistence type="predicted"/>
<dbReference type="PANTHER" id="PTHR16026:SF0">
    <property type="entry name" value="CARTILAGE ACIDIC PROTEIN 1"/>
    <property type="match status" value="1"/>
</dbReference>
<dbReference type="InterPro" id="IPR013517">
    <property type="entry name" value="FG-GAP"/>
</dbReference>
<evidence type="ECO:0000256" key="1">
    <source>
        <dbReference type="ARBA" id="ARBA00022729"/>
    </source>
</evidence>
<accession>A0A1D2QLX5</accession>
<dbReference type="InterPro" id="IPR027039">
    <property type="entry name" value="Crtac1"/>
</dbReference>
<evidence type="ECO:0000259" key="2">
    <source>
        <dbReference type="Pfam" id="PF07593"/>
    </source>
</evidence>
<dbReference type="EMBL" id="MDLC01000066">
    <property type="protein sequence ID" value="ODS22581.1"/>
    <property type="molecule type" value="Genomic_DNA"/>
</dbReference>
<feature type="domain" description="ASPIC/UnbV" evidence="2">
    <location>
        <begin position="500"/>
        <end position="565"/>
    </location>
</feature>
<dbReference type="PANTHER" id="PTHR16026">
    <property type="entry name" value="CARTILAGE ACIDIC PROTEIN 1"/>
    <property type="match status" value="1"/>
</dbReference>
<dbReference type="Proteomes" id="UP000242502">
    <property type="component" value="Unassembled WGS sequence"/>
</dbReference>
<dbReference type="AlphaFoldDB" id="A0A1D2QLX5"/>
<dbReference type="Pfam" id="PF13517">
    <property type="entry name" value="FG-GAP_3"/>
    <property type="match status" value="2"/>
</dbReference>
<organism evidence="3 4">
    <name type="scientific">Candidatus Endobugula sertula</name>
    <name type="common">Bugula neritina bacterial symbiont</name>
    <dbReference type="NCBI Taxonomy" id="62101"/>
    <lineage>
        <taxon>Bacteria</taxon>
        <taxon>Pseudomonadati</taxon>
        <taxon>Pseudomonadota</taxon>
        <taxon>Gammaproteobacteria</taxon>
        <taxon>Cellvibrionales</taxon>
        <taxon>Cellvibrionaceae</taxon>
        <taxon>Candidatus Endobugula</taxon>
    </lineage>
</organism>
<dbReference type="InterPro" id="IPR016024">
    <property type="entry name" value="ARM-type_fold"/>
</dbReference>
<dbReference type="SUPFAM" id="SSF69318">
    <property type="entry name" value="Integrin alpha N-terminal domain"/>
    <property type="match status" value="1"/>
</dbReference>